<keyword evidence="5 6" id="KW-0378">Hydrolase</keyword>
<dbReference type="HAMAP" id="MF_01468">
    <property type="entry name" value="RNase_Mini_III"/>
    <property type="match status" value="1"/>
</dbReference>
<organism evidence="8 9">
    <name type="scientific">Candidatus Acutalibacter pullicola</name>
    <dbReference type="NCBI Taxonomy" id="2838417"/>
    <lineage>
        <taxon>Bacteria</taxon>
        <taxon>Bacillati</taxon>
        <taxon>Bacillota</taxon>
        <taxon>Clostridia</taxon>
        <taxon>Eubacteriales</taxon>
        <taxon>Acutalibacteraceae</taxon>
        <taxon>Acutalibacter</taxon>
    </lineage>
</organism>
<keyword evidence="6" id="KW-0963">Cytoplasm</keyword>
<comment type="subunit">
    <text evidence="6">Homodimer.</text>
</comment>
<evidence type="ECO:0000256" key="2">
    <source>
        <dbReference type="ARBA" id="ARBA00022552"/>
    </source>
</evidence>
<dbReference type="GO" id="GO:0005737">
    <property type="term" value="C:cytoplasm"/>
    <property type="evidence" value="ECO:0007669"/>
    <property type="project" value="UniProtKB-SubCell"/>
</dbReference>
<keyword evidence="1 6" id="KW-0690">Ribosome biogenesis</keyword>
<dbReference type="PANTHER" id="PTHR34276">
    <property type="entry name" value="MINI-RIBONUCLEASE 3"/>
    <property type="match status" value="1"/>
</dbReference>
<evidence type="ECO:0000313" key="8">
    <source>
        <dbReference type="EMBL" id="HJB97571.1"/>
    </source>
</evidence>
<dbReference type="EMBL" id="DWXG01000030">
    <property type="protein sequence ID" value="HJB97571.1"/>
    <property type="molecule type" value="Genomic_DNA"/>
</dbReference>
<evidence type="ECO:0000256" key="5">
    <source>
        <dbReference type="ARBA" id="ARBA00022801"/>
    </source>
</evidence>
<dbReference type="EC" id="3.1.26.-" evidence="6"/>
<evidence type="ECO:0000256" key="6">
    <source>
        <dbReference type="HAMAP-Rule" id="MF_01468"/>
    </source>
</evidence>
<comment type="similarity">
    <text evidence="6">Belongs to the MrnC RNase family.</text>
</comment>
<comment type="function">
    <text evidence="6">Involved in correct processing of both the 5' and 3' ends of 23S rRNA precursor. Processes 30S rRNA precursor transcript even in absence of ribonuclease 3 (Rnc); Rnc processes 30S rRNA into smaller rRNA precursors.</text>
</comment>
<keyword evidence="3 6" id="KW-0540">Nuclease</keyword>
<sequence>MDTLYQKEISPKGLSPLPLAFVGDGVYELLVREYLISQGNCPVRKLNSRKVELVRCQFQARALDRLWEGLTAEEREVALRGRNAHVGHVPKNAPVADYHGATGLEALFGYLYLAGELPRLRELFVQVMETSSETS</sequence>
<feature type="domain" description="RNase III" evidence="7">
    <location>
        <begin position="19"/>
        <end position="115"/>
    </location>
</feature>
<feature type="active site" evidence="6">
    <location>
        <position position="24"/>
    </location>
</feature>
<dbReference type="Pfam" id="PF00636">
    <property type="entry name" value="Ribonuclease_3"/>
    <property type="match status" value="1"/>
</dbReference>
<keyword evidence="2 6" id="KW-0698">rRNA processing</keyword>
<dbReference type="PIRSF" id="PIRSF005520">
    <property type="entry name" value="UCP005520"/>
    <property type="match status" value="1"/>
</dbReference>
<dbReference type="InterPro" id="IPR000999">
    <property type="entry name" value="RNase_III_dom"/>
</dbReference>
<gene>
    <name evidence="6" type="primary">mrnC</name>
    <name evidence="8" type="ORF">H9710_03215</name>
</gene>
<dbReference type="InterPro" id="IPR036389">
    <property type="entry name" value="RNase_III_sf"/>
</dbReference>
<dbReference type="GO" id="GO:0019843">
    <property type="term" value="F:rRNA binding"/>
    <property type="evidence" value="ECO:0007669"/>
    <property type="project" value="UniProtKB-UniRule"/>
</dbReference>
<dbReference type="PANTHER" id="PTHR34276:SF1">
    <property type="entry name" value="MINI-RIBONUCLEASE 3"/>
    <property type="match status" value="1"/>
</dbReference>
<keyword evidence="6" id="KW-0699">rRNA-binding</keyword>
<evidence type="ECO:0000259" key="7">
    <source>
        <dbReference type="Pfam" id="PF00636"/>
    </source>
</evidence>
<accession>A0A9D2MVX9</accession>
<dbReference type="Proteomes" id="UP000826793">
    <property type="component" value="Unassembled WGS sequence"/>
</dbReference>
<keyword evidence="4 6" id="KW-0255">Endonuclease</keyword>
<evidence type="ECO:0000256" key="4">
    <source>
        <dbReference type="ARBA" id="ARBA00022759"/>
    </source>
</evidence>
<keyword evidence="6" id="KW-0694">RNA-binding</keyword>
<comment type="subcellular location">
    <subcellularLocation>
        <location evidence="6">Cytoplasm</location>
    </subcellularLocation>
</comment>
<evidence type="ECO:0000313" key="9">
    <source>
        <dbReference type="Proteomes" id="UP000826793"/>
    </source>
</evidence>
<dbReference type="GO" id="GO:0006364">
    <property type="term" value="P:rRNA processing"/>
    <property type="evidence" value="ECO:0007669"/>
    <property type="project" value="UniProtKB-UniRule"/>
</dbReference>
<proteinExistence type="inferred from homology"/>
<dbReference type="Gene3D" id="1.10.1520.10">
    <property type="entry name" value="Ribonuclease III domain"/>
    <property type="match status" value="1"/>
</dbReference>
<dbReference type="GO" id="GO:0004525">
    <property type="term" value="F:ribonuclease III activity"/>
    <property type="evidence" value="ECO:0007669"/>
    <property type="project" value="InterPro"/>
</dbReference>
<comment type="cofactor">
    <cofactor evidence="6">
        <name>Mg(2+)</name>
        <dbReference type="ChEBI" id="CHEBI:18420"/>
    </cofactor>
</comment>
<name>A0A9D2MVX9_9FIRM</name>
<comment type="caution">
    <text evidence="8">The sequence shown here is derived from an EMBL/GenBank/DDBJ whole genome shotgun (WGS) entry which is preliminary data.</text>
</comment>
<reference evidence="8" key="1">
    <citation type="journal article" date="2021" name="PeerJ">
        <title>Extensive microbial diversity within the chicken gut microbiome revealed by metagenomics and culture.</title>
        <authorList>
            <person name="Gilroy R."/>
            <person name="Ravi A."/>
            <person name="Getino M."/>
            <person name="Pursley I."/>
            <person name="Horton D.L."/>
            <person name="Alikhan N.F."/>
            <person name="Baker D."/>
            <person name="Gharbi K."/>
            <person name="Hall N."/>
            <person name="Watson M."/>
            <person name="Adriaenssens E.M."/>
            <person name="Foster-Nyarko E."/>
            <person name="Jarju S."/>
            <person name="Secka A."/>
            <person name="Antonio M."/>
            <person name="Oren A."/>
            <person name="Chaudhuri R.R."/>
            <person name="La Ragione R."/>
            <person name="Hildebrand F."/>
            <person name="Pallen M.J."/>
        </authorList>
    </citation>
    <scope>NUCLEOTIDE SEQUENCE</scope>
    <source>
        <strain evidence="8">CHK185-1770</strain>
    </source>
</reference>
<dbReference type="InterPro" id="IPR008226">
    <property type="entry name" value="Mini3_fam"/>
</dbReference>
<dbReference type="SUPFAM" id="SSF69065">
    <property type="entry name" value="RNase III domain-like"/>
    <property type="match status" value="1"/>
</dbReference>
<reference evidence="8" key="2">
    <citation type="submission" date="2021-04" db="EMBL/GenBank/DDBJ databases">
        <authorList>
            <person name="Gilroy R."/>
        </authorList>
    </citation>
    <scope>NUCLEOTIDE SEQUENCE</scope>
    <source>
        <strain evidence="8">CHK185-1770</strain>
    </source>
</reference>
<dbReference type="AlphaFoldDB" id="A0A9D2MVX9"/>
<evidence type="ECO:0000256" key="1">
    <source>
        <dbReference type="ARBA" id="ARBA00022517"/>
    </source>
</evidence>
<evidence type="ECO:0000256" key="3">
    <source>
        <dbReference type="ARBA" id="ARBA00022722"/>
    </source>
</evidence>
<protein>
    <recommendedName>
        <fullName evidence="6">Mini-ribonuclease 3</fullName>
        <shortName evidence="6">Mini-3</shortName>
        <shortName evidence="6">Mini-RNase 3</shortName>
        <ecNumber evidence="6">3.1.26.-</ecNumber>
    </recommendedName>
    <alternativeName>
        <fullName evidence="6">Mini-RNase III</fullName>
        <shortName evidence="6">Mini-III</shortName>
    </alternativeName>
</protein>
<keyword evidence="6" id="KW-0460">Magnesium</keyword>